<protein>
    <submittedName>
        <fullName evidence="1">Lactate 2-monooxygenase</fullName>
    </submittedName>
</protein>
<dbReference type="Proteomes" id="UP001165186">
    <property type="component" value="Unassembled WGS sequence"/>
</dbReference>
<organism evidence="1 2">
    <name type="scientific">Neofusicoccum parvum</name>
    <dbReference type="NCBI Taxonomy" id="310453"/>
    <lineage>
        <taxon>Eukaryota</taxon>
        <taxon>Fungi</taxon>
        <taxon>Dikarya</taxon>
        <taxon>Ascomycota</taxon>
        <taxon>Pezizomycotina</taxon>
        <taxon>Dothideomycetes</taxon>
        <taxon>Dothideomycetes incertae sedis</taxon>
        <taxon>Botryosphaeriales</taxon>
        <taxon>Botryosphaeriaceae</taxon>
        <taxon>Neofusicoccum</taxon>
    </lineage>
</organism>
<evidence type="ECO:0000313" key="2">
    <source>
        <dbReference type="Proteomes" id="UP001165186"/>
    </source>
</evidence>
<evidence type="ECO:0000313" key="1">
    <source>
        <dbReference type="EMBL" id="GME29114.1"/>
    </source>
</evidence>
<keyword evidence="2" id="KW-1185">Reference proteome</keyword>
<reference evidence="1" key="1">
    <citation type="submission" date="2024-09" db="EMBL/GenBank/DDBJ databases">
        <title>Draft Genome Sequences of Neofusicoccum parvum.</title>
        <authorList>
            <person name="Ashida A."/>
            <person name="Camagna M."/>
            <person name="Tanaka A."/>
            <person name="Takemoto D."/>
        </authorList>
    </citation>
    <scope>NUCLEOTIDE SEQUENCE</scope>
    <source>
        <strain evidence="1">PPO83</strain>
    </source>
</reference>
<gene>
    <name evidence="1" type="primary">g2179</name>
    <name evidence="1" type="ORF">NpPPO83_00002179</name>
</gene>
<proteinExistence type="predicted"/>
<name>A0ACB5S8H6_9PEZI</name>
<sequence length="382" mass="41269">MASTQGVPAAAPGARKYGAFQNEIYFKGMMHNVFPAVTTDPNKLEAQAEKGMSARSYAYIAGGAGERATMDANRAAFRAWKLIPRMLVPTTNRDLKVKLFGEEYETPLLFSPVGVQSLFHAEKETGVAEIAAEIGVPYILSTAASSTIEEVAKASGAGKRWFQLYWPHDDEVTVSILNRAKNNGYTALVVTLDTWAMAWRPWDLDQAYVPFVKGIGCDVAFSDPVFRRKFKEKHGKEVEDDIIVAAQEWVAICFSGVAHSWEQIELLRKNWDGPIILKGIQHPADALKAVEAGVQGIIVSNHGGRQLDGAIGSLTMLPEVVDAVGDKLTVLFDSGTRTGVDIIKALSLGAKAVCIGRPWVYGLGIAGNGEAYPGASVSDLIT</sequence>
<comment type="caution">
    <text evidence="1">The sequence shown here is derived from an EMBL/GenBank/DDBJ whole genome shotgun (WGS) entry which is preliminary data.</text>
</comment>
<accession>A0ACB5S8H6</accession>
<dbReference type="EMBL" id="BSXG01000056">
    <property type="protein sequence ID" value="GME29114.1"/>
    <property type="molecule type" value="Genomic_DNA"/>
</dbReference>